<dbReference type="AlphaFoldDB" id="A0A0F9DTE5"/>
<organism evidence="1">
    <name type="scientific">marine sediment metagenome</name>
    <dbReference type="NCBI Taxonomy" id="412755"/>
    <lineage>
        <taxon>unclassified sequences</taxon>
        <taxon>metagenomes</taxon>
        <taxon>ecological metagenomes</taxon>
    </lineage>
</organism>
<accession>A0A0F9DTE5</accession>
<name>A0A0F9DTE5_9ZZZZ</name>
<reference evidence="1" key="1">
    <citation type="journal article" date="2015" name="Nature">
        <title>Complex archaea that bridge the gap between prokaryotes and eukaryotes.</title>
        <authorList>
            <person name="Spang A."/>
            <person name="Saw J.H."/>
            <person name="Jorgensen S.L."/>
            <person name="Zaremba-Niedzwiedzka K."/>
            <person name="Martijn J."/>
            <person name="Lind A.E."/>
            <person name="van Eijk R."/>
            <person name="Schleper C."/>
            <person name="Guy L."/>
            <person name="Ettema T.J."/>
        </authorList>
    </citation>
    <scope>NUCLEOTIDE SEQUENCE</scope>
</reference>
<evidence type="ECO:0008006" key="2">
    <source>
        <dbReference type="Google" id="ProtNLM"/>
    </source>
</evidence>
<gene>
    <name evidence="1" type="ORF">LCGC14_2239600</name>
</gene>
<sequence>MTRLVTVTTELDLETEECCRCGITFAMPAFFRQQRSRQKDEFYCPAGHPQAYKGKTHNQELREAQAHARDLSISNTWLADDNMDLANKNTGLRRKNTDLRKRAKNGTCGFCHRTFRNVQRHVETQHLDA</sequence>
<dbReference type="EMBL" id="LAZR01030303">
    <property type="protein sequence ID" value="KKL57016.1"/>
    <property type="molecule type" value="Genomic_DNA"/>
</dbReference>
<proteinExistence type="predicted"/>
<comment type="caution">
    <text evidence="1">The sequence shown here is derived from an EMBL/GenBank/DDBJ whole genome shotgun (WGS) entry which is preliminary data.</text>
</comment>
<evidence type="ECO:0000313" key="1">
    <source>
        <dbReference type="EMBL" id="KKL57016.1"/>
    </source>
</evidence>
<protein>
    <recommendedName>
        <fullName evidence="2">C2H2-type domain-containing protein</fullName>
    </recommendedName>
</protein>